<evidence type="ECO:0000259" key="1">
    <source>
        <dbReference type="Pfam" id="PF01978"/>
    </source>
</evidence>
<dbReference type="RefSeq" id="WP_015906015.1">
    <property type="nucleotide sequence ID" value="NC_012108.1"/>
</dbReference>
<evidence type="ECO:0000313" key="4">
    <source>
        <dbReference type="Proteomes" id="UP000000442"/>
    </source>
</evidence>
<gene>
    <name evidence="3" type="ordered locus">HRM2_42270</name>
</gene>
<sequence length="262" mass="30001">MEALANLKELGFSQYEAACYMALLTDHPVNGSRLSALSNIARSRIYDVLRSMMAKGFVIEASKGQYVPLPPDQLSFRLKTRFKENLRAFENEVARVFRRTECEYIWTLAGYDTIMAKAREMINTAEIEIYTRLFPGEARILSADLENASGRGVNIRYIAMGDTPTTFEVQVAHPDQAELIKKIGGASFDLIKDKNEALVGVFATDDLDNSSINWTRNPWFITTNRDSLRHDFYHCFLKKIHEDNQLLNDQEKKIYNIIKNDN</sequence>
<dbReference type="PANTHER" id="PTHR34293">
    <property type="entry name" value="HTH-TYPE TRANSCRIPTIONAL REGULATOR TRMBL2"/>
    <property type="match status" value="1"/>
</dbReference>
<dbReference type="eggNOG" id="COG1378">
    <property type="taxonomic scope" value="Bacteria"/>
</dbReference>
<dbReference type="STRING" id="177437.HRM2_42270"/>
<dbReference type="CDD" id="cd09124">
    <property type="entry name" value="PLDc_like_TrmB_middle"/>
    <property type="match status" value="1"/>
</dbReference>
<keyword evidence="4" id="KW-1185">Reference proteome</keyword>
<evidence type="ECO:0000313" key="3">
    <source>
        <dbReference type="EMBL" id="ACN17283.1"/>
    </source>
</evidence>
<feature type="domain" description="Transcription regulator TrmB C-terminal" evidence="2">
    <location>
        <begin position="104"/>
        <end position="203"/>
    </location>
</feature>
<proteinExistence type="predicted"/>
<dbReference type="EMBL" id="CP001087">
    <property type="protein sequence ID" value="ACN17283.1"/>
    <property type="molecule type" value="Genomic_DNA"/>
</dbReference>
<name>C0QD51_DESAH</name>
<reference evidence="3 4" key="1">
    <citation type="journal article" date="2009" name="Environ. Microbiol.">
        <title>Genome sequence of Desulfobacterium autotrophicum HRM2, a marine sulfate reducer oxidizing organic carbon completely to carbon dioxide.</title>
        <authorList>
            <person name="Strittmatter A.W."/>
            <person name="Liesegang H."/>
            <person name="Rabus R."/>
            <person name="Decker I."/>
            <person name="Amann J."/>
            <person name="Andres S."/>
            <person name="Henne A."/>
            <person name="Fricke W.F."/>
            <person name="Martinez-Arias R."/>
            <person name="Bartels D."/>
            <person name="Goesmann A."/>
            <person name="Krause L."/>
            <person name="Puehler A."/>
            <person name="Klenk H.P."/>
            <person name="Richter M."/>
            <person name="Schuler M."/>
            <person name="Gloeckner F.O."/>
            <person name="Meyerdierks A."/>
            <person name="Gottschalk G."/>
            <person name="Amann R."/>
        </authorList>
    </citation>
    <scope>NUCLEOTIDE SEQUENCE [LARGE SCALE GENOMIC DNA]</scope>
    <source>
        <strain evidence="4">ATCC 43914 / DSM 3382 / HRM2</strain>
    </source>
</reference>
<dbReference type="InterPro" id="IPR051797">
    <property type="entry name" value="TrmB-like"/>
</dbReference>
<feature type="domain" description="Transcription regulator TrmB N-terminal" evidence="1">
    <location>
        <begin position="7"/>
        <end position="71"/>
    </location>
</feature>
<dbReference type="KEGG" id="dat:HRM2_42270"/>
<dbReference type="InterPro" id="IPR002831">
    <property type="entry name" value="Tscrpt_reg_TrmB_N"/>
</dbReference>
<dbReference type="Proteomes" id="UP000000442">
    <property type="component" value="Chromosome"/>
</dbReference>
<dbReference type="AlphaFoldDB" id="C0QD51"/>
<dbReference type="InterPro" id="IPR036390">
    <property type="entry name" value="WH_DNA-bd_sf"/>
</dbReference>
<evidence type="ECO:0000259" key="2">
    <source>
        <dbReference type="Pfam" id="PF11495"/>
    </source>
</evidence>
<dbReference type="Pfam" id="PF11495">
    <property type="entry name" value="Regulator_TrmB"/>
    <property type="match status" value="1"/>
</dbReference>
<protein>
    <recommendedName>
        <fullName evidence="5">TrmB family transcriptional regulator</fullName>
    </recommendedName>
</protein>
<dbReference type="InterPro" id="IPR036388">
    <property type="entry name" value="WH-like_DNA-bd_sf"/>
</dbReference>
<dbReference type="OrthoDB" id="1493540at2"/>
<dbReference type="PANTHER" id="PTHR34293:SF1">
    <property type="entry name" value="HTH-TYPE TRANSCRIPTIONAL REGULATOR TRMBL2"/>
    <property type="match status" value="1"/>
</dbReference>
<dbReference type="InterPro" id="IPR021586">
    <property type="entry name" value="Tscrpt_reg_TrmB_C"/>
</dbReference>
<dbReference type="Pfam" id="PF01978">
    <property type="entry name" value="TrmB"/>
    <property type="match status" value="1"/>
</dbReference>
<dbReference type="SUPFAM" id="SSF46785">
    <property type="entry name" value="Winged helix' DNA-binding domain"/>
    <property type="match status" value="1"/>
</dbReference>
<evidence type="ECO:0008006" key="5">
    <source>
        <dbReference type="Google" id="ProtNLM"/>
    </source>
</evidence>
<accession>C0QD51</accession>
<dbReference type="HOGENOM" id="CLU_072493_1_0_7"/>
<dbReference type="Gene3D" id="1.10.10.10">
    <property type="entry name" value="Winged helix-like DNA-binding domain superfamily/Winged helix DNA-binding domain"/>
    <property type="match status" value="1"/>
</dbReference>
<organism evidence="3 4">
    <name type="scientific">Desulforapulum autotrophicum (strain ATCC 43914 / DSM 3382 / VKM B-1955 / HRM2)</name>
    <name type="common">Desulfobacterium autotrophicum</name>
    <dbReference type="NCBI Taxonomy" id="177437"/>
    <lineage>
        <taxon>Bacteria</taxon>
        <taxon>Pseudomonadati</taxon>
        <taxon>Thermodesulfobacteriota</taxon>
        <taxon>Desulfobacteria</taxon>
        <taxon>Desulfobacterales</taxon>
        <taxon>Desulfobacteraceae</taxon>
        <taxon>Desulforapulum</taxon>
    </lineage>
</organism>